<dbReference type="CDD" id="cd07062">
    <property type="entry name" value="Peptidase_S66_mccF_like"/>
    <property type="match status" value="1"/>
</dbReference>
<dbReference type="SUPFAM" id="SSF52317">
    <property type="entry name" value="Class I glutamine amidotransferase-like"/>
    <property type="match status" value="1"/>
</dbReference>
<dbReference type="Gene3D" id="3.50.30.60">
    <property type="entry name" value="LD-carboxypeptidase A C-terminal domain-like"/>
    <property type="match status" value="1"/>
</dbReference>
<dbReference type="Gene3D" id="3.40.50.10740">
    <property type="entry name" value="Class I glutamine amidotransferase-like"/>
    <property type="match status" value="1"/>
</dbReference>
<comment type="caution">
    <text evidence="5">The sequence shown here is derived from an EMBL/GenBank/DDBJ whole genome shotgun (WGS) entry which is preliminary data.</text>
</comment>
<keyword evidence="5" id="KW-0645">Protease</keyword>
<dbReference type="InterPro" id="IPR003507">
    <property type="entry name" value="S66_fam"/>
</dbReference>
<dbReference type="PANTHER" id="PTHR30237">
    <property type="entry name" value="MURAMOYLTETRAPEPTIDE CARBOXYPEPTIDASE"/>
    <property type="match status" value="1"/>
</dbReference>
<dbReference type="InterPro" id="IPR040449">
    <property type="entry name" value="Peptidase_S66_N"/>
</dbReference>
<dbReference type="RefSeq" id="WP_213349758.1">
    <property type="nucleotide sequence ID" value="NZ_JAEDAM010000070.1"/>
</dbReference>
<feature type="domain" description="LD-carboxypeptidase N-terminal" evidence="3">
    <location>
        <begin position="15"/>
        <end position="134"/>
    </location>
</feature>
<dbReference type="Proteomes" id="UP000680365">
    <property type="component" value="Unassembled WGS sequence"/>
</dbReference>
<protein>
    <submittedName>
        <fullName evidence="5">Muramoyltetrapeptide carboxypeptidase</fullName>
    </submittedName>
</protein>
<evidence type="ECO:0000256" key="2">
    <source>
        <dbReference type="ARBA" id="ARBA00022801"/>
    </source>
</evidence>
<keyword evidence="6" id="KW-1185">Reference proteome</keyword>
<name>A0ABS5QM83_9BACT</name>
<evidence type="ECO:0000313" key="5">
    <source>
        <dbReference type="EMBL" id="MBS8122315.1"/>
    </source>
</evidence>
<dbReference type="Pfam" id="PF17676">
    <property type="entry name" value="Peptidase_S66C"/>
    <property type="match status" value="1"/>
</dbReference>
<evidence type="ECO:0000259" key="3">
    <source>
        <dbReference type="Pfam" id="PF02016"/>
    </source>
</evidence>
<keyword evidence="2" id="KW-0378">Hydrolase</keyword>
<dbReference type="EMBL" id="JAEDAM010000070">
    <property type="protein sequence ID" value="MBS8122315.1"/>
    <property type="molecule type" value="Genomic_DNA"/>
</dbReference>
<gene>
    <name evidence="5" type="ORF">VAMP_278n62</name>
</gene>
<organism evidence="5 6">
    <name type="scientific">Candidatus Vampirococcus lugosii</name>
    <dbReference type="NCBI Taxonomy" id="2789015"/>
    <lineage>
        <taxon>Bacteria</taxon>
        <taxon>Candidatus Absconditibacteriota</taxon>
        <taxon>Vampirococcus</taxon>
    </lineage>
</organism>
<dbReference type="SUPFAM" id="SSF141986">
    <property type="entry name" value="LD-carboxypeptidase A C-terminal domain-like"/>
    <property type="match status" value="1"/>
</dbReference>
<dbReference type="InterPro" id="IPR029062">
    <property type="entry name" value="Class_I_gatase-like"/>
</dbReference>
<dbReference type="GO" id="GO:0004180">
    <property type="term" value="F:carboxypeptidase activity"/>
    <property type="evidence" value="ECO:0007669"/>
    <property type="project" value="UniProtKB-KW"/>
</dbReference>
<comment type="similarity">
    <text evidence="1">Belongs to the peptidase S66 family.</text>
</comment>
<accession>A0ABS5QM83</accession>
<evidence type="ECO:0000313" key="6">
    <source>
        <dbReference type="Proteomes" id="UP000680365"/>
    </source>
</evidence>
<dbReference type="Pfam" id="PF02016">
    <property type="entry name" value="Peptidase_S66"/>
    <property type="match status" value="1"/>
</dbReference>
<dbReference type="PANTHER" id="PTHR30237:SF4">
    <property type="entry name" value="LD-CARBOXYPEPTIDASE C-TERMINAL DOMAIN-CONTAINING PROTEIN"/>
    <property type="match status" value="1"/>
</dbReference>
<reference evidence="5 6" key="1">
    <citation type="journal article" date="2021" name="Nat. Commun.">
        <title>Reductive evolution and unique predatory mode in the CPR bacterium Vampirococcus lugosii.</title>
        <authorList>
            <person name="Moreira D."/>
            <person name="Zivanovic Y."/>
            <person name="Lopez-Archilla A.I."/>
            <person name="Iniesto M."/>
            <person name="Lopez-Garcia P."/>
        </authorList>
    </citation>
    <scope>NUCLEOTIDE SEQUENCE [LARGE SCALE GENOMIC DNA]</scope>
    <source>
        <strain evidence="5">Chiprana</strain>
    </source>
</reference>
<evidence type="ECO:0000256" key="1">
    <source>
        <dbReference type="ARBA" id="ARBA00010233"/>
    </source>
</evidence>
<sequence>MNLIIPKKLERGDTIGIISPSAGLCPIFPHRVDNGINMLKKLGFNVKFASNSKNNDGYVSGTVQQRVDDIHEMFLDKNVKAIICTVGGNHSNQLLKKIDYEIIKNNPKVFVGYSDITVLHYAFYNKAKLQTYYGPCLITEFGEYPEMFEYSRKYFLKTLTEGGKISIDKINYYTDELLNWLNKEDLKRQRKVYNIDGFKWIRRGYVKSKIIGGCVPSVNHLIGTEYWIDPEDKVYFIDLPEGSEIGKGISISNLDSYLTDLDNINLFDKISGLIVSVPYGYDDNEKEKLYELIKKFVNKKDYPVLLNFPIGHTEPMITLPLMSEIEFDSNTEQLIIYN</sequence>
<feature type="domain" description="LD-carboxypeptidase C-terminal" evidence="4">
    <location>
        <begin position="208"/>
        <end position="325"/>
    </location>
</feature>
<dbReference type="InterPro" id="IPR027461">
    <property type="entry name" value="Carboxypeptidase_A_C_sf"/>
</dbReference>
<proteinExistence type="inferred from homology"/>
<evidence type="ECO:0000259" key="4">
    <source>
        <dbReference type="Pfam" id="PF17676"/>
    </source>
</evidence>
<dbReference type="InterPro" id="IPR040921">
    <property type="entry name" value="Peptidase_S66C"/>
</dbReference>
<dbReference type="InterPro" id="IPR027478">
    <property type="entry name" value="LdcA_N"/>
</dbReference>
<keyword evidence="5" id="KW-0121">Carboxypeptidase</keyword>
<dbReference type="PIRSF" id="PIRSF028757">
    <property type="entry name" value="LD-carboxypeptidase"/>
    <property type="match status" value="1"/>
</dbReference>